<dbReference type="GO" id="GO:0071555">
    <property type="term" value="P:cell wall organization"/>
    <property type="evidence" value="ECO:0007669"/>
    <property type="project" value="UniProtKB-UniRule"/>
</dbReference>
<gene>
    <name evidence="8" type="ORF">KL86DPRO_20246</name>
</gene>
<comment type="pathway">
    <text evidence="1 6">Cell wall biogenesis; peptidoglycan biosynthesis.</text>
</comment>
<evidence type="ECO:0000256" key="5">
    <source>
        <dbReference type="ARBA" id="ARBA00023316"/>
    </source>
</evidence>
<keyword evidence="5 6" id="KW-0961">Cell wall biogenesis/degradation</keyword>
<dbReference type="GO" id="GO:0016740">
    <property type="term" value="F:transferase activity"/>
    <property type="evidence" value="ECO:0007669"/>
    <property type="project" value="UniProtKB-KW"/>
</dbReference>
<keyword evidence="3 6" id="KW-0133">Cell shape</keyword>
<dbReference type="GO" id="GO:0009252">
    <property type="term" value="P:peptidoglycan biosynthetic process"/>
    <property type="evidence" value="ECO:0007669"/>
    <property type="project" value="UniProtKB-UniPathway"/>
</dbReference>
<evidence type="ECO:0000256" key="3">
    <source>
        <dbReference type="ARBA" id="ARBA00022960"/>
    </source>
</evidence>
<dbReference type="UniPathway" id="UPA00219"/>
<dbReference type="GO" id="GO:0008360">
    <property type="term" value="P:regulation of cell shape"/>
    <property type="evidence" value="ECO:0007669"/>
    <property type="project" value="UniProtKB-UniRule"/>
</dbReference>
<dbReference type="PANTHER" id="PTHR36699:SF1">
    <property type="entry name" value="L,D-TRANSPEPTIDASE YAFK-RELATED"/>
    <property type="match status" value="1"/>
</dbReference>
<keyword evidence="2" id="KW-0808">Transferase</keyword>
<evidence type="ECO:0000259" key="7">
    <source>
        <dbReference type="PROSITE" id="PS52029"/>
    </source>
</evidence>
<proteinExistence type="predicted"/>
<feature type="active site" description="Proton donor/acceptor" evidence="6">
    <location>
        <position position="128"/>
    </location>
</feature>
<evidence type="ECO:0000256" key="2">
    <source>
        <dbReference type="ARBA" id="ARBA00022679"/>
    </source>
</evidence>
<dbReference type="InterPro" id="IPR038063">
    <property type="entry name" value="Transpep_catalytic_dom"/>
</dbReference>
<dbReference type="Gene3D" id="2.40.440.10">
    <property type="entry name" value="L,D-transpeptidase catalytic domain-like"/>
    <property type="match status" value="1"/>
</dbReference>
<evidence type="ECO:0000256" key="4">
    <source>
        <dbReference type="ARBA" id="ARBA00022984"/>
    </source>
</evidence>
<dbReference type="AlphaFoldDB" id="A0A212JX35"/>
<evidence type="ECO:0000256" key="1">
    <source>
        <dbReference type="ARBA" id="ARBA00004752"/>
    </source>
</evidence>
<feature type="active site" description="Nucleophile" evidence="6">
    <location>
        <position position="150"/>
    </location>
</feature>
<name>A0A212JX35_9DELT</name>
<accession>A0A212JX35</accession>
<dbReference type="InterPro" id="IPR005490">
    <property type="entry name" value="LD_TPept_cat_dom"/>
</dbReference>
<evidence type="ECO:0000313" key="8">
    <source>
        <dbReference type="EMBL" id="SBW04030.1"/>
    </source>
</evidence>
<dbReference type="EMBL" id="FLUQ01000002">
    <property type="protein sequence ID" value="SBW04030.1"/>
    <property type="molecule type" value="Genomic_DNA"/>
</dbReference>
<evidence type="ECO:0000256" key="6">
    <source>
        <dbReference type="PROSITE-ProRule" id="PRU01373"/>
    </source>
</evidence>
<protein>
    <recommendedName>
        <fullName evidence="7">L,D-TPase catalytic domain-containing protein</fullName>
    </recommendedName>
</protein>
<dbReference type="PROSITE" id="PS52029">
    <property type="entry name" value="LD_TPASE"/>
    <property type="match status" value="1"/>
</dbReference>
<dbReference type="SUPFAM" id="SSF141523">
    <property type="entry name" value="L,D-transpeptidase catalytic domain-like"/>
    <property type="match status" value="1"/>
</dbReference>
<dbReference type="Pfam" id="PF03734">
    <property type="entry name" value="YkuD"/>
    <property type="match status" value="1"/>
</dbReference>
<dbReference type="PANTHER" id="PTHR36699">
    <property type="entry name" value="LD-TRANSPEPTIDASE"/>
    <property type="match status" value="1"/>
</dbReference>
<dbReference type="CDD" id="cd16913">
    <property type="entry name" value="YkuD_like"/>
    <property type="match status" value="1"/>
</dbReference>
<reference evidence="8" key="1">
    <citation type="submission" date="2016-04" db="EMBL/GenBank/DDBJ databases">
        <authorList>
            <person name="Evans L.H."/>
            <person name="Alamgir A."/>
            <person name="Owens N."/>
            <person name="Weber N.D."/>
            <person name="Virtaneva K."/>
            <person name="Barbian K."/>
            <person name="Babar A."/>
            <person name="Rosenke K."/>
        </authorList>
    </citation>
    <scope>NUCLEOTIDE SEQUENCE</scope>
    <source>
        <strain evidence="8">86</strain>
    </source>
</reference>
<keyword evidence="4 6" id="KW-0573">Peptidoglycan synthesis</keyword>
<organism evidence="8">
    <name type="scientific">uncultured delta proteobacterium</name>
    <dbReference type="NCBI Taxonomy" id="34034"/>
    <lineage>
        <taxon>Bacteria</taxon>
        <taxon>Deltaproteobacteria</taxon>
        <taxon>environmental samples</taxon>
    </lineage>
</organism>
<sequence length="175" mass="19523">MSGARILVFFGVVWLCLSWFLPSEAVAAAPLAPDVRFDKLVVEKKARRMTAWSKGEKLREYRIALGPNSEGPKRVQGDKKTPEGVYAVDGKNPNSRFYKNLGVSYPNAQDRKNAAALGKSPGGDIKIHGLGPKFRRLGKHQWRYDWTLGCIAVTDEEIDELYRHTDVGAVIEILP</sequence>
<feature type="domain" description="L,D-TPase catalytic" evidence="7">
    <location>
        <begin position="38"/>
        <end position="174"/>
    </location>
</feature>